<feature type="domain" description="GGDEF" evidence="3">
    <location>
        <begin position="362"/>
        <end position="494"/>
    </location>
</feature>
<dbReference type="AlphaFoldDB" id="A0AAE3ZL34"/>
<dbReference type="GO" id="GO:0071111">
    <property type="term" value="F:cyclic-guanylate-specific phosphodiesterase activity"/>
    <property type="evidence" value="ECO:0007669"/>
    <property type="project" value="InterPro"/>
</dbReference>
<dbReference type="PANTHER" id="PTHR33121:SF70">
    <property type="entry name" value="SIGNALING PROTEIN YKOW"/>
    <property type="match status" value="1"/>
</dbReference>
<feature type="transmembrane region" description="Helical" evidence="1">
    <location>
        <begin position="233"/>
        <end position="253"/>
    </location>
</feature>
<dbReference type="InterPro" id="IPR050706">
    <property type="entry name" value="Cyclic-di-GMP_PDE-like"/>
</dbReference>
<proteinExistence type="predicted"/>
<feature type="transmembrane region" description="Helical" evidence="1">
    <location>
        <begin position="68"/>
        <end position="87"/>
    </location>
</feature>
<feature type="transmembrane region" description="Helical" evidence="1">
    <location>
        <begin position="166"/>
        <end position="188"/>
    </location>
</feature>
<evidence type="ECO:0000259" key="2">
    <source>
        <dbReference type="PROSITE" id="PS50883"/>
    </source>
</evidence>
<evidence type="ECO:0000313" key="4">
    <source>
        <dbReference type="EMBL" id="MDR7321919.1"/>
    </source>
</evidence>
<dbReference type="PANTHER" id="PTHR33121">
    <property type="entry name" value="CYCLIC DI-GMP PHOSPHODIESTERASE PDEF"/>
    <property type="match status" value="1"/>
</dbReference>
<gene>
    <name evidence="4" type="ORF">J2S44_002169</name>
</gene>
<evidence type="ECO:0000256" key="1">
    <source>
        <dbReference type="SAM" id="Phobius"/>
    </source>
</evidence>
<organism evidence="4 5">
    <name type="scientific">Catenuloplanes niger</name>
    <dbReference type="NCBI Taxonomy" id="587534"/>
    <lineage>
        <taxon>Bacteria</taxon>
        <taxon>Bacillati</taxon>
        <taxon>Actinomycetota</taxon>
        <taxon>Actinomycetes</taxon>
        <taxon>Micromonosporales</taxon>
        <taxon>Micromonosporaceae</taxon>
        <taxon>Catenuloplanes</taxon>
    </lineage>
</organism>
<comment type="caution">
    <text evidence="4">The sequence shown here is derived from an EMBL/GenBank/DDBJ whole genome shotgun (WGS) entry which is preliminary data.</text>
</comment>
<sequence>MIRTPRAAPAAVFAVFAVALVAGAVPEAGGALGRGLASLLTLATSVTAAVLCLRAAGRASQRLSRISWYLQGAACAAWSLGPVSWIWHHLVDRASPEPSPLVTVVRLAFFGLMFAAVWTTSRAVGVRARLRMALDGVVAAAAVFIVVWGTFFDEIWNRAGPDRLDVAFGLTYVLGDMVLLIFWAVLVVTEFPAGRRRGPLLVMASLVTIMLADTAFTYTVLHRGHPFDAIDSGLWTLAFALFAMAALAYRGGDVPRLEPVAGTRFAIYGPYLPILPTAVFCGVQLGAGNRPDGPANLGLVVLFAAVLIRQVVVLGENRLLLRRLAGSESVLRHEATHDSLTGLGNRAKLTARLRELLPAPPTRLSLIFLDLDDFKEVNDSLGHVAGDTVLTTVAGRLTGVLRRDDTVVRLGGDEFAVLLEDFDGDPRALARRMLDTFQEPFELDGRRIALGASVGLVEVAAGDPRDAMEVLRDADIAMYAVKRAGKNNVQLFNPGMHHTTSEELELRADLVTALDTGGLDAAYQPICDAATGEIRGFEALARWTHPTRGPIRPDRFIAIAERAHLSRRITSVMLDRALSGLRSWIDAGARRTLKVTVNIGAAELGDPGLPDRLVDALTRWNLAGENLVVEITETALMDDDRDHVLAAIRRVQSLGIDLAIDDFGTGYSSLARLSRFHVEFLKIDKLFVADLGTPRGRDMVTALVALARSCGMATIAEGVEEPFQRAALRDLGCDLLQGYLLSRPVPAADVLPLLAAKV</sequence>
<dbReference type="Proteomes" id="UP001183629">
    <property type="component" value="Unassembled WGS sequence"/>
</dbReference>
<dbReference type="SMART" id="SM00267">
    <property type="entry name" value="GGDEF"/>
    <property type="match status" value="1"/>
</dbReference>
<dbReference type="EMBL" id="JAVDYC010000001">
    <property type="protein sequence ID" value="MDR7321919.1"/>
    <property type="molecule type" value="Genomic_DNA"/>
</dbReference>
<name>A0AAE3ZL34_9ACTN</name>
<dbReference type="NCBIfam" id="TIGR00254">
    <property type="entry name" value="GGDEF"/>
    <property type="match status" value="1"/>
</dbReference>
<evidence type="ECO:0000313" key="5">
    <source>
        <dbReference type="Proteomes" id="UP001183629"/>
    </source>
</evidence>
<dbReference type="CDD" id="cd01948">
    <property type="entry name" value="EAL"/>
    <property type="match status" value="1"/>
</dbReference>
<dbReference type="PROSITE" id="PS50887">
    <property type="entry name" value="GGDEF"/>
    <property type="match status" value="1"/>
</dbReference>
<dbReference type="SMART" id="SM00052">
    <property type="entry name" value="EAL"/>
    <property type="match status" value="1"/>
</dbReference>
<dbReference type="InterPro" id="IPR035919">
    <property type="entry name" value="EAL_sf"/>
</dbReference>
<dbReference type="Gene3D" id="3.20.20.450">
    <property type="entry name" value="EAL domain"/>
    <property type="match status" value="1"/>
</dbReference>
<keyword evidence="1" id="KW-0472">Membrane</keyword>
<dbReference type="InterPro" id="IPR000160">
    <property type="entry name" value="GGDEF_dom"/>
</dbReference>
<dbReference type="InterPro" id="IPR029787">
    <property type="entry name" value="Nucleotide_cyclase"/>
</dbReference>
<keyword evidence="1" id="KW-1133">Transmembrane helix</keyword>
<dbReference type="RefSeq" id="WP_310411471.1">
    <property type="nucleotide sequence ID" value="NZ_JAVDYC010000001.1"/>
</dbReference>
<dbReference type="CDD" id="cd01949">
    <property type="entry name" value="GGDEF"/>
    <property type="match status" value="1"/>
</dbReference>
<feature type="transmembrane region" description="Helical" evidence="1">
    <location>
        <begin position="132"/>
        <end position="151"/>
    </location>
</feature>
<dbReference type="SUPFAM" id="SSF55073">
    <property type="entry name" value="Nucleotide cyclase"/>
    <property type="match status" value="1"/>
</dbReference>
<dbReference type="Pfam" id="PF00990">
    <property type="entry name" value="GGDEF"/>
    <property type="match status" value="1"/>
</dbReference>
<evidence type="ECO:0000259" key="3">
    <source>
        <dbReference type="PROSITE" id="PS50887"/>
    </source>
</evidence>
<dbReference type="InterPro" id="IPR043128">
    <property type="entry name" value="Rev_trsase/Diguanyl_cyclase"/>
</dbReference>
<feature type="transmembrane region" description="Helical" evidence="1">
    <location>
        <begin position="99"/>
        <end position="120"/>
    </location>
</feature>
<keyword evidence="1" id="KW-0812">Transmembrane</keyword>
<keyword evidence="5" id="KW-1185">Reference proteome</keyword>
<dbReference type="InterPro" id="IPR001633">
    <property type="entry name" value="EAL_dom"/>
</dbReference>
<accession>A0AAE3ZL34</accession>
<protein>
    <submittedName>
        <fullName evidence="4">Diguanylate cyclase (GGDEF)-like protein</fullName>
    </submittedName>
</protein>
<dbReference type="SUPFAM" id="SSF141868">
    <property type="entry name" value="EAL domain-like"/>
    <property type="match status" value="1"/>
</dbReference>
<feature type="transmembrane region" description="Helical" evidence="1">
    <location>
        <begin position="36"/>
        <end position="56"/>
    </location>
</feature>
<feature type="domain" description="EAL" evidence="2">
    <location>
        <begin position="503"/>
        <end position="758"/>
    </location>
</feature>
<dbReference type="Pfam" id="PF00563">
    <property type="entry name" value="EAL"/>
    <property type="match status" value="1"/>
</dbReference>
<dbReference type="Gene3D" id="3.30.70.270">
    <property type="match status" value="1"/>
</dbReference>
<reference evidence="4 5" key="1">
    <citation type="submission" date="2023-07" db="EMBL/GenBank/DDBJ databases">
        <title>Sequencing the genomes of 1000 actinobacteria strains.</title>
        <authorList>
            <person name="Klenk H.-P."/>
        </authorList>
    </citation>
    <scope>NUCLEOTIDE SEQUENCE [LARGE SCALE GENOMIC DNA]</scope>
    <source>
        <strain evidence="4 5">DSM 44711</strain>
    </source>
</reference>
<feature type="transmembrane region" description="Helical" evidence="1">
    <location>
        <begin position="200"/>
        <end position="221"/>
    </location>
</feature>
<dbReference type="PROSITE" id="PS50883">
    <property type="entry name" value="EAL"/>
    <property type="match status" value="1"/>
</dbReference>
<feature type="transmembrane region" description="Helical" evidence="1">
    <location>
        <begin position="265"/>
        <end position="285"/>
    </location>
</feature>